<accession>A0A2I2L301</accession>
<evidence type="ECO:0000256" key="1">
    <source>
        <dbReference type="SAM" id="MobiDB-lite"/>
    </source>
</evidence>
<proteinExistence type="predicted"/>
<dbReference type="PANTHER" id="PTHR43392">
    <property type="entry name" value="AAA-TYPE ATPASE FAMILY PROTEIN / ANKYRIN REPEAT FAMILY PROTEIN"/>
    <property type="match status" value="1"/>
</dbReference>
<protein>
    <submittedName>
        <fullName evidence="3">ATPase AAA</fullName>
    </submittedName>
</protein>
<dbReference type="EMBL" id="LT906555">
    <property type="protein sequence ID" value="SNW61915.1"/>
    <property type="molecule type" value="Genomic_DNA"/>
</dbReference>
<dbReference type="KEGG" id="vg:35381653"/>
<gene>
    <name evidence="3" type="ORF">ORPV_11</name>
</gene>
<keyword evidence="4" id="KW-1185">Reference proteome</keyword>
<dbReference type="GO" id="GO:0016887">
    <property type="term" value="F:ATP hydrolysis activity"/>
    <property type="evidence" value="ECO:0007669"/>
    <property type="project" value="InterPro"/>
</dbReference>
<dbReference type="GO" id="GO:0005524">
    <property type="term" value="F:ATP binding"/>
    <property type="evidence" value="ECO:0007669"/>
    <property type="project" value="InterPro"/>
</dbReference>
<evidence type="ECO:0000313" key="3">
    <source>
        <dbReference type="EMBL" id="SNW61915.1"/>
    </source>
</evidence>
<name>A0A2I2L301_9VIRU</name>
<dbReference type="RefSeq" id="YP_009448217.1">
    <property type="nucleotide sequence ID" value="NC_036594.1"/>
</dbReference>
<dbReference type="PANTHER" id="PTHR43392:SF2">
    <property type="entry name" value="AAA-TYPE ATPASE FAMILY PROTEIN _ ANKYRIN REPEAT FAMILY PROTEIN"/>
    <property type="match status" value="1"/>
</dbReference>
<dbReference type="InterPro" id="IPR003593">
    <property type="entry name" value="AAA+_ATPase"/>
</dbReference>
<dbReference type="GeneID" id="35381653"/>
<feature type="domain" description="AAA+ ATPase" evidence="2">
    <location>
        <begin position="72"/>
        <end position="321"/>
    </location>
</feature>
<evidence type="ECO:0000313" key="4">
    <source>
        <dbReference type="Proteomes" id="UP000236316"/>
    </source>
</evidence>
<dbReference type="SMART" id="SM00382">
    <property type="entry name" value="AAA"/>
    <property type="match status" value="1"/>
</dbReference>
<dbReference type="InterPro" id="IPR003959">
    <property type="entry name" value="ATPase_AAA_core"/>
</dbReference>
<dbReference type="InterPro" id="IPR050773">
    <property type="entry name" value="CbxX/CfxQ_RuBisCO_ESX"/>
</dbReference>
<dbReference type="Gene3D" id="3.40.50.300">
    <property type="entry name" value="P-loop containing nucleotide triphosphate hydrolases"/>
    <property type="match status" value="2"/>
</dbReference>
<organism evidence="3">
    <name type="scientific">Orpheovirus IHUMI-LCC2</name>
    <dbReference type="NCBI Taxonomy" id="2023057"/>
    <lineage>
        <taxon>Viruses</taxon>
        <taxon>Varidnaviria</taxon>
        <taxon>Bamfordvirae</taxon>
        <taxon>Nucleocytoviricota</taxon>
        <taxon>Megaviricetes</taxon>
        <taxon>Pimascovirales</taxon>
        <taxon>Ocovirineae</taxon>
        <taxon>Orpheoviridae</taxon>
        <taxon>Alphaorpheovirus</taxon>
        <taxon>Alphaorpheovirus massiliense</taxon>
    </lineage>
</organism>
<feature type="region of interest" description="Disordered" evidence="1">
    <location>
        <begin position="141"/>
        <end position="190"/>
    </location>
</feature>
<dbReference type="Pfam" id="PF00004">
    <property type="entry name" value="AAA"/>
    <property type="match status" value="1"/>
</dbReference>
<evidence type="ECO:0000259" key="2">
    <source>
        <dbReference type="SMART" id="SM00382"/>
    </source>
</evidence>
<reference evidence="3" key="1">
    <citation type="submission" date="2017-08" db="EMBL/GenBank/DDBJ databases">
        <authorList>
            <consortium name="Urmite Genomes"/>
        </authorList>
    </citation>
    <scope>NUCLEOTIDE SEQUENCE [LARGE SCALE GENOMIC DNA]</scope>
    <source>
        <strain evidence="3">IHUMI-LCC2</strain>
    </source>
</reference>
<dbReference type="OrthoDB" id="16526at10239"/>
<dbReference type="Proteomes" id="UP000236316">
    <property type="component" value="Segment"/>
</dbReference>
<sequence length="445" mass="52190">MTSVIERFITVLDNYSGWTDISLKKGINWDLVKKTLRDLDNMVGMRTVKTKLIEKLRDYVFDYILGNKKDIQYHHIMLCGPPGVGKTEIVKRLAKVFVAFRILDSGLEDSDDNPDIGTVQPKGLTYRELIALKDELNKEYGKKKTESNIDSTYYDDDRKRNNMNHRDRYKEESDSKKRIRRDEDDSDEEKRINKSKKRRLVKIKEISRSRKMMDIIERKVLEKKNEAIKLLLNSKEEELVVVVSRPDFIGKHYGDSEDKTRKLIEKNLGKIIFINEAYSLMSSHQDDYGREVLTMINRYMSDYNGRVAFAFDGYKDHLQKHLFDFQPGLKSRIGWIFEIEKYNVEELFMIFQKQCLSRCLLVPDDVKPLFINKYKEYPIEGEGRGTEKLSTECKSKLNNRNLDKLLEGKDLDLTINEDILEEAFSDLHKNSLSESKSSLPFGFYS</sequence>
<feature type="compositionally biased region" description="Basic and acidic residues" evidence="1">
    <location>
        <begin position="155"/>
        <end position="190"/>
    </location>
</feature>
<dbReference type="InterPro" id="IPR027417">
    <property type="entry name" value="P-loop_NTPase"/>
</dbReference>
<dbReference type="SUPFAM" id="SSF52540">
    <property type="entry name" value="P-loop containing nucleoside triphosphate hydrolases"/>
    <property type="match status" value="2"/>
</dbReference>